<keyword evidence="2" id="KW-1185">Reference proteome</keyword>
<accession>A0AAV4XQJ3</accession>
<comment type="caution">
    <text evidence="1">The sequence shown here is derived from an EMBL/GenBank/DDBJ whole genome shotgun (WGS) entry which is preliminary data.</text>
</comment>
<dbReference type="Proteomes" id="UP001054945">
    <property type="component" value="Unassembled WGS sequence"/>
</dbReference>
<sequence length="95" mass="11239">MGDDPVQKVDERIPGNNRYTISSIANDFYRVSRNVRHDKGGRRYSTPEAVRSERRHRNGVLRSLSREQCRGKEPQFRHFRTKHTVIQKCNHDAYV</sequence>
<name>A0AAV4XQJ3_CAEEX</name>
<organism evidence="1 2">
    <name type="scientific">Caerostris extrusa</name>
    <name type="common">Bark spider</name>
    <name type="synonym">Caerostris bankana</name>
    <dbReference type="NCBI Taxonomy" id="172846"/>
    <lineage>
        <taxon>Eukaryota</taxon>
        <taxon>Metazoa</taxon>
        <taxon>Ecdysozoa</taxon>
        <taxon>Arthropoda</taxon>
        <taxon>Chelicerata</taxon>
        <taxon>Arachnida</taxon>
        <taxon>Araneae</taxon>
        <taxon>Araneomorphae</taxon>
        <taxon>Entelegynae</taxon>
        <taxon>Araneoidea</taxon>
        <taxon>Araneidae</taxon>
        <taxon>Caerostris</taxon>
    </lineage>
</organism>
<reference evidence="1 2" key="1">
    <citation type="submission" date="2021-06" db="EMBL/GenBank/DDBJ databases">
        <title>Caerostris extrusa draft genome.</title>
        <authorList>
            <person name="Kono N."/>
            <person name="Arakawa K."/>
        </authorList>
    </citation>
    <scope>NUCLEOTIDE SEQUENCE [LARGE SCALE GENOMIC DNA]</scope>
</reference>
<evidence type="ECO:0000313" key="2">
    <source>
        <dbReference type="Proteomes" id="UP001054945"/>
    </source>
</evidence>
<dbReference type="EMBL" id="BPLR01018023">
    <property type="protein sequence ID" value="GIY96254.1"/>
    <property type="molecule type" value="Genomic_DNA"/>
</dbReference>
<dbReference type="AlphaFoldDB" id="A0AAV4XQJ3"/>
<evidence type="ECO:0000313" key="1">
    <source>
        <dbReference type="EMBL" id="GIY96254.1"/>
    </source>
</evidence>
<protein>
    <submittedName>
        <fullName evidence="1">Uncharacterized protein</fullName>
    </submittedName>
</protein>
<proteinExistence type="predicted"/>
<gene>
    <name evidence="1" type="ORF">CEXT_279861</name>
</gene>